<dbReference type="EMBL" id="JAHZIK010000958">
    <property type="protein sequence ID" value="MBW7457775.1"/>
    <property type="molecule type" value="Genomic_DNA"/>
</dbReference>
<dbReference type="CDD" id="cd04302">
    <property type="entry name" value="HAD_5NT"/>
    <property type="match status" value="1"/>
</dbReference>
<dbReference type="InterPro" id="IPR023214">
    <property type="entry name" value="HAD_sf"/>
</dbReference>
<dbReference type="Gene3D" id="1.10.150.240">
    <property type="entry name" value="Putative phosphatase, domain 2"/>
    <property type="match status" value="1"/>
</dbReference>
<reference evidence="1 2" key="1">
    <citation type="submission" date="2021-07" db="EMBL/GenBank/DDBJ databases">
        <title>Paenibacillus radiodurans sp. nov., isolated from the southeastern edge of Tengger Desert.</title>
        <authorList>
            <person name="Zhang G."/>
        </authorList>
    </citation>
    <scope>NUCLEOTIDE SEQUENCE [LARGE SCALE GENOMIC DNA]</scope>
    <source>
        <strain evidence="1 2">CCM 7311</strain>
    </source>
</reference>
<sequence>MKFRTCENWLFDLDGTLTDPKEGITKSVQYALSRFGIPADDLDVLIPFIGPPLAVTFREEYGFSADDTNRAIAYYREYFTRQGMFENKLLPGIPELLSTLSNQGKRLFVATSKPIVFARQILEHFGLDRYFEQICGSELDGTRSDKTELIASIIQQYGIDPSRTIMVGDREHDIIGAVNNGIAGIGVGYGYGTETELMNAGASYFAPTVMW</sequence>
<dbReference type="PANTHER" id="PTHR43434">
    <property type="entry name" value="PHOSPHOGLYCOLATE PHOSPHATASE"/>
    <property type="match status" value="1"/>
</dbReference>
<dbReference type="RefSeq" id="WP_210039582.1">
    <property type="nucleotide sequence ID" value="NZ_JBHLVU010000005.1"/>
</dbReference>
<gene>
    <name evidence="1" type="ORF">K0U00_27410</name>
</gene>
<evidence type="ECO:0000313" key="1">
    <source>
        <dbReference type="EMBL" id="MBW7457775.1"/>
    </source>
</evidence>
<dbReference type="SUPFAM" id="SSF56784">
    <property type="entry name" value="HAD-like"/>
    <property type="match status" value="1"/>
</dbReference>
<dbReference type="Gene3D" id="3.40.50.1000">
    <property type="entry name" value="HAD superfamily/HAD-like"/>
    <property type="match status" value="1"/>
</dbReference>
<organism evidence="1 2">
    <name type="scientific">Paenibacillus sepulcri</name>
    <dbReference type="NCBI Taxonomy" id="359917"/>
    <lineage>
        <taxon>Bacteria</taxon>
        <taxon>Bacillati</taxon>
        <taxon>Bacillota</taxon>
        <taxon>Bacilli</taxon>
        <taxon>Bacillales</taxon>
        <taxon>Paenibacillaceae</taxon>
        <taxon>Paenibacillus</taxon>
    </lineage>
</organism>
<dbReference type="InterPro" id="IPR036412">
    <property type="entry name" value="HAD-like_sf"/>
</dbReference>
<dbReference type="PANTHER" id="PTHR43434:SF20">
    <property type="entry name" value="5'-NUCLEOTIDASE"/>
    <property type="match status" value="1"/>
</dbReference>
<protein>
    <submittedName>
        <fullName evidence="1">HAD family hydrolase</fullName>
    </submittedName>
</protein>
<evidence type="ECO:0000313" key="2">
    <source>
        <dbReference type="Proteomes" id="UP001519887"/>
    </source>
</evidence>
<comment type="caution">
    <text evidence="1">The sequence shown here is derived from an EMBL/GenBank/DDBJ whole genome shotgun (WGS) entry which is preliminary data.</text>
</comment>
<accession>A0ABS7CAN7</accession>
<keyword evidence="2" id="KW-1185">Reference proteome</keyword>
<dbReference type="Pfam" id="PF13419">
    <property type="entry name" value="HAD_2"/>
    <property type="match status" value="1"/>
</dbReference>
<keyword evidence="1" id="KW-0378">Hydrolase</keyword>
<dbReference type="GO" id="GO:0016787">
    <property type="term" value="F:hydrolase activity"/>
    <property type="evidence" value="ECO:0007669"/>
    <property type="project" value="UniProtKB-KW"/>
</dbReference>
<dbReference type="Proteomes" id="UP001519887">
    <property type="component" value="Unassembled WGS sequence"/>
</dbReference>
<dbReference type="InterPro" id="IPR023198">
    <property type="entry name" value="PGP-like_dom2"/>
</dbReference>
<dbReference type="InterPro" id="IPR050155">
    <property type="entry name" value="HAD-like_hydrolase_sf"/>
</dbReference>
<dbReference type="InterPro" id="IPR041492">
    <property type="entry name" value="HAD_2"/>
</dbReference>
<proteinExistence type="predicted"/>
<name>A0ABS7CAN7_9BACL</name>